<gene>
    <name evidence="1" type="ORF">PALI_a1978</name>
</gene>
<accession>A0ABR9E0B9</accession>
<dbReference type="Proteomes" id="UP000648482">
    <property type="component" value="Unassembled WGS sequence"/>
</dbReference>
<protein>
    <submittedName>
        <fullName evidence="1">Uncharacterized protein</fullName>
    </submittedName>
</protein>
<proteinExistence type="predicted"/>
<evidence type="ECO:0000313" key="2">
    <source>
        <dbReference type="Proteomes" id="UP000648482"/>
    </source>
</evidence>
<keyword evidence="2" id="KW-1185">Reference proteome</keyword>
<comment type="caution">
    <text evidence="1">The sequence shown here is derived from an EMBL/GenBank/DDBJ whole genome shotgun (WGS) entry which is preliminary data.</text>
</comment>
<name>A0ABR9E0B9_9GAMM</name>
<sequence length="51" mass="5993">MLIVGSFFDYYVFAIQQSKRMRLQTASMPDAQMAICVKTVQRTFVHKYCHC</sequence>
<dbReference type="EMBL" id="AQGU01000026">
    <property type="protein sequence ID" value="MBE0360061.1"/>
    <property type="molecule type" value="Genomic_DNA"/>
</dbReference>
<evidence type="ECO:0000313" key="1">
    <source>
        <dbReference type="EMBL" id="MBE0360061.1"/>
    </source>
</evidence>
<reference evidence="1 2" key="1">
    <citation type="submission" date="2015-06" db="EMBL/GenBank/DDBJ databases">
        <title>Genome sequence of Pseudoalteromonas aliena.</title>
        <authorList>
            <person name="Xie B.-B."/>
            <person name="Rong J.-C."/>
            <person name="Qin Q.-L."/>
            <person name="Zhang Y.-Z."/>
        </authorList>
    </citation>
    <scope>NUCLEOTIDE SEQUENCE [LARGE SCALE GENOMIC DNA]</scope>
    <source>
        <strain evidence="1 2">SW19</strain>
    </source>
</reference>
<organism evidence="1 2">
    <name type="scientific">Pseudoalteromonas aliena SW19</name>
    <dbReference type="NCBI Taxonomy" id="1314866"/>
    <lineage>
        <taxon>Bacteria</taxon>
        <taxon>Pseudomonadati</taxon>
        <taxon>Pseudomonadota</taxon>
        <taxon>Gammaproteobacteria</taxon>
        <taxon>Alteromonadales</taxon>
        <taxon>Pseudoalteromonadaceae</taxon>
        <taxon>Pseudoalteromonas</taxon>
    </lineage>
</organism>